<protein>
    <submittedName>
        <fullName evidence="2">Uncharacterized protein</fullName>
    </submittedName>
</protein>
<feature type="region of interest" description="Disordered" evidence="1">
    <location>
        <begin position="42"/>
        <end position="83"/>
    </location>
</feature>
<sequence length="83" mass="8613">MGFHGGCAAMRPLEEIVAVPGGPGQRGRGRLLGEESAACMPKRLPSSCDHSAPHSSASKAGGARSRAELTSDKDMYLDNSSIE</sequence>
<evidence type="ECO:0000313" key="3">
    <source>
        <dbReference type="Proteomes" id="UP000269945"/>
    </source>
</evidence>
<feature type="non-terminal residue" evidence="2">
    <location>
        <position position="1"/>
    </location>
</feature>
<dbReference type="EMBL" id="CYRY02020923">
    <property type="protein sequence ID" value="VCW97210.1"/>
    <property type="molecule type" value="Genomic_DNA"/>
</dbReference>
<evidence type="ECO:0000313" key="2">
    <source>
        <dbReference type="EMBL" id="VCW97210.1"/>
    </source>
</evidence>
<accession>A0A9X9LVK4</accession>
<evidence type="ECO:0000256" key="1">
    <source>
        <dbReference type="SAM" id="MobiDB-lite"/>
    </source>
</evidence>
<feature type="compositionally biased region" description="Low complexity" evidence="1">
    <location>
        <begin position="55"/>
        <end position="64"/>
    </location>
</feature>
<reference evidence="2 3" key="1">
    <citation type="submission" date="2018-10" db="EMBL/GenBank/DDBJ databases">
        <authorList>
            <person name="Ekblom R."/>
            <person name="Jareborg N."/>
        </authorList>
    </citation>
    <scope>NUCLEOTIDE SEQUENCE [LARGE SCALE GENOMIC DNA]</scope>
    <source>
        <tissue evidence="2">Muscle</tissue>
    </source>
</reference>
<keyword evidence="3" id="KW-1185">Reference proteome</keyword>
<dbReference type="Proteomes" id="UP000269945">
    <property type="component" value="Unassembled WGS sequence"/>
</dbReference>
<dbReference type="AlphaFoldDB" id="A0A9X9LVK4"/>
<feature type="compositionally biased region" description="Basic and acidic residues" evidence="1">
    <location>
        <begin position="65"/>
        <end position="76"/>
    </location>
</feature>
<proteinExistence type="predicted"/>
<organism evidence="2 3">
    <name type="scientific">Gulo gulo</name>
    <name type="common">Wolverine</name>
    <name type="synonym">Gluton</name>
    <dbReference type="NCBI Taxonomy" id="48420"/>
    <lineage>
        <taxon>Eukaryota</taxon>
        <taxon>Metazoa</taxon>
        <taxon>Chordata</taxon>
        <taxon>Craniata</taxon>
        <taxon>Vertebrata</taxon>
        <taxon>Euteleostomi</taxon>
        <taxon>Mammalia</taxon>
        <taxon>Eutheria</taxon>
        <taxon>Laurasiatheria</taxon>
        <taxon>Carnivora</taxon>
        <taxon>Caniformia</taxon>
        <taxon>Musteloidea</taxon>
        <taxon>Mustelidae</taxon>
        <taxon>Guloninae</taxon>
        <taxon>Gulo</taxon>
    </lineage>
</organism>
<comment type="caution">
    <text evidence="2">The sequence shown here is derived from an EMBL/GenBank/DDBJ whole genome shotgun (WGS) entry which is preliminary data.</text>
</comment>
<name>A0A9X9LVK4_GULGU</name>
<gene>
    <name evidence="2" type="ORF">BN2614_LOCUS4</name>
</gene>